<evidence type="ECO:0000256" key="7">
    <source>
        <dbReference type="ARBA" id="ARBA00035457"/>
    </source>
</evidence>
<keyword evidence="4 9" id="KW-0689">Ribosomal protein</keyword>
<evidence type="ECO:0000256" key="8">
    <source>
        <dbReference type="SAM" id="MobiDB-lite"/>
    </source>
</evidence>
<evidence type="ECO:0000256" key="4">
    <source>
        <dbReference type="ARBA" id="ARBA00022980"/>
    </source>
</evidence>
<organism evidence="9 10">
    <name type="scientific">Candidatus Ryanbacteria bacterium CG10_big_fil_rev_8_21_14_0_10_43_42</name>
    <dbReference type="NCBI Taxonomy" id="1974864"/>
    <lineage>
        <taxon>Bacteria</taxon>
        <taxon>Candidatus Ryaniibacteriota</taxon>
    </lineage>
</organism>
<comment type="similarity">
    <text evidence="1">Belongs to the universal ribosomal protein uL3 family.</text>
</comment>
<gene>
    <name evidence="9" type="primary">rplC</name>
    <name evidence="9" type="ORF">COU90_00915</name>
</gene>
<dbReference type="EMBL" id="PFEF01000003">
    <property type="protein sequence ID" value="PJE64879.1"/>
    <property type="molecule type" value="Genomic_DNA"/>
</dbReference>
<dbReference type="PANTHER" id="PTHR11229:SF16">
    <property type="entry name" value="LARGE RIBOSOMAL SUBUNIT PROTEIN UL3C"/>
    <property type="match status" value="1"/>
</dbReference>
<evidence type="ECO:0000256" key="2">
    <source>
        <dbReference type="ARBA" id="ARBA00022730"/>
    </source>
</evidence>
<evidence type="ECO:0000313" key="10">
    <source>
        <dbReference type="Proteomes" id="UP000229098"/>
    </source>
</evidence>
<reference evidence="10" key="1">
    <citation type="submission" date="2017-09" db="EMBL/GenBank/DDBJ databases">
        <title>Depth-based differentiation of microbial function through sediment-hosted aquifers and enrichment of novel symbionts in the deep terrestrial subsurface.</title>
        <authorList>
            <person name="Probst A.J."/>
            <person name="Ladd B."/>
            <person name="Jarett J.K."/>
            <person name="Geller-Mcgrath D.E."/>
            <person name="Sieber C.M.K."/>
            <person name="Emerson J.B."/>
            <person name="Anantharaman K."/>
            <person name="Thomas B.C."/>
            <person name="Malmstrom R."/>
            <person name="Stieglmeier M."/>
            <person name="Klingl A."/>
            <person name="Woyke T."/>
            <person name="Ryan C.M."/>
            <person name="Banfield J.F."/>
        </authorList>
    </citation>
    <scope>NUCLEOTIDE SEQUENCE [LARGE SCALE GENOMIC DNA]</scope>
</reference>
<dbReference type="SUPFAM" id="SSF50447">
    <property type="entry name" value="Translation proteins"/>
    <property type="match status" value="1"/>
</dbReference>
<dbReference type="GO" id="GO:0003735">
    <property type="term" value="F:structural constituent of ribosome"/>
    <property type="evidence" value="ECO:0007669"/>
    <property type="project" value="InterPro"/>
</dbReference>
<keyword evidence="3" id="KW-0694">RNA-binding</keyword>
<evidence type="ECO:0000256" key="1">
    <source>
        <dbReference type="ARBA" id="ARBA00006540"/>
    </source>
</evidence>
<proteinExistence type="inferred from homology"/>
<dbReference type="InterPro" id="IPR009000">
    <property type="entry name" value="Transl_B-barrel_sf"/>
</dbReference>
<name>A0A2M8KY79_9BACT</name>
<dbReference type="Proteomes" id="UP000229098">
    <property type="component" value="Unassembled WGS sequence"/>
</dbReference>
<dbReference type="AlphaFoldDB" id="A0A2M8KY79"/>
<evidence type="ECO:0000256" key="6">
    <source>
        <dbReference type="ARBA" id="ARBA00035243"/>
    </source>
</evidence>
<dbReference type="FunFam" id="2.40.30.10:FF:000004">
    <property type="entry name" value="50S ribosomal protein L3"/>
    <property type="match status" value="1"/>
</dbReference>
<dbReference type="GO" id="GO:0005840">
    <property type="term" value="C:ribosome"/>
    <property type="evidence" value="ECO:0007669"/>
    <property type="project" value="UniProtKB-KW"/>
</dbReference>
<evidence type="ECO:0000256" key="5">
    <source>
        <dbReference type="ARBA" id="ARBA00023274"/>
    </source>
</evidence>
<evidence type="ECO:0000313" key="9">
    <source>
        <dbReference type="EMBL" id="PJE64879.1"/>
    </source>
</evidence>
<dbReference type="Gene3D" id="2.40.30.10">
    <property type="entry name" value="Translation factors"/>
    <property type="match status" value="2"/>
</dbReference>
<protein>
    <recommendedName>
        <fullName evidence="6">Large ribosomal subunit protein uL3</fullName>
    </recommendedName>
    <alternativeName>
        <fullName evidence="7">50S ribosomal protein L3</fullName>
    </alternativeName>
</protein>
<dbReference type="InterPro" id="IPR000597">
    <property type="entry name" value="Ribosomal_uL3"/>
</dbReference>
<dbReference type="Pfam" id="PF00297">
    <property type="entry name" value="Ribosomal_L3"/>
    <property type="match status" value="1"/>
</dbReference>
<feature type="region of interest" description="Disordered" evidence="8">
    <location>
        <begin position="112"/>
        <end position="132"/>
    </location>
</feature>
<keyword evidence="2" id="KW-0699">rRNA-binding</keyword>
<sequence length="187" mass="20220">MMKILLGTKWEMTQVFTDDGRAHSATLVRVVPNEVTALRTKEKDGYEAVQVRAGKATREFRADKPGRKREITFAVGDMIDVSSFEEGEKITISAISKGKGFQGGVKRHGFHGASKTHGTKHAHRQPGSIGAGGVQKVLKGQKMAGRMGSDRVTIGGTRVVKIFPEEHMIAIKGGIPGNRGSVVEIRT</sequence>
<accession>A0A2M8KY79</accession>
<dbReference type="GO" id="GO:1990904">
    <property type="term" value="C:ribonucleoprotein complex"/>
    <property type="evidence" value="ECO:0007669"/>
    <property type="project" value="UniProtKB-KW"/>
</dbReference>
<comment type="caution">
    <text evidence="9">The sequence shown here is derived from an EMBL/GenBank/DDBJ whole genome shotgun (WGS) entry which is preliminary data.</text>
</comment>
<keyword evidence="5" id="KW-0687">Ribonucleoprotein</keyword>
<dbReference type="GO" id="GO:0019843">
    <property type="term" value="F:rRNA binding"/>
    <property type="evidence" value="ECO:0007669"/>
    <property type="project" value="UniProtKB-KW"/>
</dbReference>
<dbReference type="GO" id="GO:0006412">
    <property type="term" value="P:translation"/>
    <property type="evidence" value="ECO:0007669"/>
    <property type="project" value="InterPro"/>
</dbReference>
<dbReference type="PANTHER" id="PTHR11229">
    <property type="entry name" value="50S RIBOSOMAL PROTEIN L3"/>
    <property type="match status" value="1"/>
</dbReference>
<evidence type="ECO:0000256" key="3">
    <source>
        <dbReference type="ARBA" id="ARBA00022884"/>
    </source>
</evidence>
<dbReference type="InterPro" id="IPR019927">
    <property type="entry name" value="Ribosomal_uL3_bac/org-type"/>
</dbReference>